<gene>
    <name evidence="5" type="ordered locus">Deba_1580</name>
</gene>
<dbReference type="RefSeq" id="WP_013258401.1">
    <property type="nucleotide sequence ID" value="NC_014365.1"/>
</dbReference>
<keyword evidence="3" id="KW-1133">Transmembrane helix</keyword>
<feature type="transmembrane region" description="Helical" evidence="3">
    <location>
        <begin position="586"/>
        <end position="605"/>
    </location>
</feature>
<evidence type="ECO:0000259" key="4">
    <source>
        <dbReference type="Pfam" id="PF10145"/>
    </source>
</evidence>
<evidence type="ECO:0000256" key="2">
    <source>
        <dbReference type="SAM" id="Coils"/>
    </source>
</evidence>
<dbReference type="PANTHER" id="PTHR37813:SF1">
    <property type="entry name" value="FELS-2 PROPHAGE PROTEIN"/>
    <property type="match status" value="1"/>
</dbReference>
<protein>
    <submittedName>
        <fullName evidence="5">Phage tail tape measure protein, TP901 family</fullName>
    </submittedName>
</protein>
<keyword evidence="3" id="KW-0472">Membrane</keyword>
<accession>E1QHA5</accession>
<keyword evidence="6" id="KW-1185">Reference proteome</keyword>
<dbReference type="NCBIfam" id="TIGR01760">
    <property type="entry name" value="tape_meas_TP901"/>
    <property type="match status" value="1"/>
</dbReference>
<dbReference type="PANTHER" id="PTHR37813">
    <property type="entry name" value="FELS-2 PROPHAGE PROTEIN"/>
    <property type="match status" value="1"/>
</dbReference>
<evidence type="ECO:0000256" key="3">
    <source>
        <dbReference type="SAM" id="Phobius"/>
    </source>
</evidence>
<organism evidence="5 6">
    <name type="scientific">Desulfarculus baarsii (strain ATCC 33931 / DSM 2075 / LMG 7858 / VKM B-1802 / 2st14)</name>
    <dbReference type="NCBI Taxonomy" id="644282"/>
    <lineage>
        <taxon>Bacteria</taxon>
        <taxon>Pseudomonadati</taxon>
        <taxon>Thermodesulfobacteriota</taxon>
        <taxon>Desulfarculia</taxon>
        <taxon>Desulfarculales</taxon>
        <taxon>Desulfarculaceae</taxon>
        <taxon>Desulfarculus</taxon>
    </lineage>
</organism>
<feature type="transmembrane region" description="Helical" evidence="3">
    <location>
        <begin position="451"/>
        <end position="474"/>
    </location>
</feature>
<evidence type="ECO:0000313" key="5">
    <source>
        <dbReference type="EMBL" id="ADK84948.1"/>
    </source>
</evidence>
<proteinExistence type="predicted"/>
<dbReference type="eggNOG" id="COG5412">
    <property type="taxonomic scope" value="Bacteria"/>
</dbReference>
<reference evidence="5 6" key="1">
    <citation type="journal article" date="2010" name="Stand. Genomic Sci.">
        <title>Complete genome sequence of Desulfarculus baarsii type strain (2st14).</title>
        <authorList>
            <person name="Sun H."/>
            <person name="Spring S."/>
            <person name="Lapidus A."/>
            <person name="Davenport K."/>
            <person name="Del Rio T.G."/>
            <person name="Tice H."/>
            <person name="Nolan M."/>
            <person name="Copeland A."/>
            <person name="Cheng J.F."/>
            <person name="Lucas S."/>
            <person name="Tapia R."/>
            <person name="Goodwin L."/>
            <person name="Pitluck S."/>
            <person name="Ivanova N."/>
            <person name="Pagani I."/>
            <person name="Mavromatis K."/>
            <person name="Ovchinnikova G."/>
            <person name="Pati A."/>
            <person name="Chen A."/>
            <person name="Palaniappan K."/>
            <person name="Hauser L."/>
            <person name="Chang Y.J."/>
            <person name="Jeffries C.D."/>
            <person name="Detter J.C."/>
            <person name="Han C."/>
            <person name="Rohde M."/>
            <person name="Brambilla E."/>
            <person name="Goker M."/>
            <person name="Woyke T."/>
            <person name="Bristow J."/>
            <person name="Eisen J.A."/>
            <person name="Markowitz V."/>
            <person name="Hugenholtz P."/>
            <person name="Kyrpides N.C."/>
            <person name="Klenk H.P."/>
            <person name="Land M."/>
        </authorList>
    </citation>
    <scope>NUCLEOTIDE SEQUENCE [LARGE SCALE GENOMIC DNA]</scope>
    <source>
        <strain evidence="6">ATCC 33931 / DSM 2075 / LMG 7858 / VKM B-1802 / 2st14</strain>
    </source>
</reference>
<dbReference type="AlphaFoldDB" id="E1QHA5"/>
<feature type="coiled-coil region" evidence="2">
    <location>
        <begin position="93"/>
        <end position="127"/>
    </location>
</feature>
<keyword evidence="1" id="KW-1188">Viral release from host cell</keyword>
<dbReference type="Pfam" id="PF10145">
    <property type="entry name" value="PhageMin_Tail"/>
    <property type="match status" value="1"/>
</dbReference>
<dbReference type="Proteomes" id="UP000009047">
    <property type="component" value="Chromosome"/>
</dbReference>
<evidence type="ECO:0000313" key="6">
    <source>
        <dbReference type="Proteomes" id="UP000009047"/>
    </source>
</evidence>
<dbReference type="KEGG" id="dbr:Deba_1580"/>
<name>E1QHA5_DESB2</name>
<evidence type="ECO:0000256" key="1">
    <source>
        <dbReference type="ARBA" id="ARBA00022612"/>
    </source>
</evidence>
<keyword evidence="3" id="KW-0812">Transmembrane</keyword>
<dbReference type="STRING" id="644282.Deba_1580"/>
<feature type="transmembrane region" description="Helical" evidence="3">
    <location>
        <begin position="486"/>
        <end position="505"/>
    </location>
</feature>
<dbReference type="eggNOG" id="COG5283">
    <property type="taxonomic scope" value="Bacteria"/>
</dbReference>
<sequence length="993" mass="101910">MDKTLLFRFALHGQAQAAAAFGGLAQEAQRLRGQVEQADRAAGRVGGQQRLRAMLGGLRLSAAGAGQAALTAGRDFAASARQLGQNAIAATRAAKATRQLAREQAAAANQAQRLSQKERALQQVQAARAQRQAAMGGLGGVAGGLLGGVAAGAAVAAPVVKAIGFESAMADVKKVMDFSAPDGLEKLGQDLLRLSAVKIPLSGEQLAAIAAAGGQLGVKEKDILAFVQTTSKMAVAWDMSAEAAGEASAKLSNVWDIPIERVEALGDAINHLSDNTAAKAPEMINVLTRVGGMGKQFGLSAVQTAALGNAFLALGRPPEVAATGINTLLNKLQTADKQGEKFQQGLAAIGLDAQGLKDAIQNDAQGALLGFLEAVEGLDPSERAMVLMDMFGLEYADDLAILVGGLDKYKQALKLTGKQADYLGSMTREVENRSATTANQLQLLGNKLSRLAINAGTVLLPVIGALVGAAGWVLDLLADFQEAFPIVSGAISGVVVGGLALVTAWKLGAAVGGYLVGGVKEMVATLRLLRSSQLAARLATRLQTLALARQKAVSMALAAKQWLIVAVSKAWAVAQGLVNAAMWANPITWVVAGVVALAAGAYLLIKYWDQVAEFFGWLWGWIKAGAAAVWDWLKATALAPVEGIKSAWSTVSGFFGGLWRGLEAGASAAWGLVKATVLAPVEWIKSAWSTVSGFFGGLWRGLETGASAAWGMVKATALAPVEGIKSAWSAVSGFFGGLWRGLETGASAAWGLVKATVLAPIDWIKSAWSTVSGFFGGLWDGVKAGAAVATAGIRAAFASALDWLRGTSLYQAGAKLIGTFVEGIKASVGQPIEAVKALLAQVRQYLPFSDAKRGPLSTLTLSGQAFAGTFAAGIGQGAGQLIQAVAGLAQSAWSGLQGAAGAAAEFLGLGGPSGGLAKAQGELNAARGQAQGPAAAAPAQITIHQTINASGADKAGLKTALDQANAELTRLIERTVNEMWARNQRTSMGNVGA</sequence>
<dbReference type="EMBL" id="CP002085">
    <property type="protein sequence ID" value="ADK84948.1"/>
    <property type="molecule type" value="Genomic_DNA"/>
</dbReference>
<dbReference type="HOGENOM" id="CLU_301054_0_0_7"/>
<dbReference type="OrthoDB" id="8019720at2"/>
<feature type="domain" description="Phage tail tape measure protein" evidence="4">
    <location>
        <begin position="190"/>
        <end position="392"/>
    </location>
</feature>
<keyword evidence="2" id="KW-0175">Coiled coil</keyword>
<dbReference type="InterPro" id="IPR010090">
    <property type="entry name" value="Phage_tape_meas"/>
</dbReference>